<protein>
    <submittedName>
        <fullName evidence="2">Hydrolase</fullName>
    </submittedName>
</protein>
<dbReference type="InterPro" id="IPR006439">
    <property type="entry name" value="HAD-SF_hydro_IA"/>
</dbReference>
<organism evidence="2 3">
    <name type="scientific">Micromonospora sediminimaris</name>
    <dbReference type="NCBI Taxonomy" id="547162"/>
    <lineage>
        <taxon>Bacteria</taxon>
        <taxon>Bacillati</taxon>
        <taxon>Actinomycetota</taxon>
        <taxon>Actinomycetes</taxon>
        <taxon>Micromonosporales</taxon>
        <taxon>Micromonosporaceae</taxon>
        <taxon>Micromonospora</taxon>
    </lineage>
</organism>
<accession>A0A9W5UQK6</accession>
<evidence type="ECO:0000313" key="2">
    <source>
        <dbReference type="EMBL" id="GIJ32784.1"/>
    </source>
</evidence>
<dbReference type="SFLD" id="SFLDS00003">
    <property type="entry name" value="Haloacid_Dehalogenase"/>
    <property type="match status" value="1"/>
</dbReference>
<dbReference type="PANTHER" id="PTHR46649">
    <property type="match status" value="1"/>
</dbReference>
<evidence type="ECO:0000256" key="1">
    <source>
        <dbReference type="SAM" id="MobiDB-lite"/>
    </source>
</evidence>
<keyword evidence="2" id="KW-0378">Hydrolase</keyword>
<comment type="caution">
    <text evidence="2">The sequence shown here is derived from an EMBL/GenBank/DDBJ whole genome shotgun (WGS) entry which is preliminary data.</text>
</comment>
<name>A0A9W5UQK6_9ACTN</name>
<dbReference type="Pfam" id="PF00702">
    <property type="entry name" value="Hydrolase"/>
    <property type="match status" value="1"/>
</dbReference>
<dbReference type="InterPro" id="IPR023214">
    <property type="entry name" value="HAD_sf"/>
</dbReference>
<reference evidence="2" key="1">
    <citation type="submission" date="2021-01" db="EMBL/GenBank/DDBJ databases">
        <title>Whole genome shotgun sequence of Verrucosispora sediminis NBRC 107745.</title>
        <authorList>
            <person name="Komaki H."/>
            <person name="Tamura T."/>
        </authorList>
    </citation>
    <scope>NUCLEOTIDE SEQUENCE</scope>
    <source>
        <strain evidence="2">NBRC 107745</strain>
    </source>
</reference>
<dbReference type="PRINTS" id="PR00413">
    <property type="entry name" value="HADHALOGNASE"/>
</dbReference>
<feature type="region of interest" description="Disordered" evidence="1">
    <location>
        <begin position="1"/>
        <end position="22"/>
    </location>
</feature>
<evidence type="ECO:0000313" key="3">
    <source>
        <dbReference type="Proteomes" id="UP000607311"/>
    </source>
</evidence>
<sequence>MHDVPDHAEPTSPVPDVDGRGPSRRQVRAVLFDFHGTLAQVEEPSQWVLAAASACGVVLDRVRATALADRLLTAGRAGGPLPARVPPHLAELWADRDLYEHAHRGAYTGLADTVDAGIDGFAEALYERVRTPQGWVPYPDTAPTLAALRAADVRVAVVSNIGFDIRPLFDAWGLADLVDAHVLSYEVGRCKPDPAIFWRACGLLGVDPEESLMVGDTPADAGAVAAGCAALILPAADPGRPNALGSVLNLLHTP</sequence>
<dbReference type="NCBIfam" id="TIGR01509">
    <property type="entry name" value="HAD-SF-IA-v3"/>
    <property type="match status" value="1"/>
</dbReference>
<dbReference type="Gene3D" id="3.40.50.1000">
    <property type="entry name" value="HAD superfamily/HAD-like"/>
    <property type="match status" value="1"/>
</dbReference>
<dbReference type="GO" id="GO:0016787">
    <property type="term" value="F:hydrolase activity"/>
    <property type="evidence" value="ECO:0007669"/>
    <property type="project" value="UniProtKB-KW"/>
</dbReference>
<proteinExistence type="predicted"/>
<gene>
    <name evidence="2" type="ORF">Vse01_19320</name>
</gene>
<dbReference type="SUPFAM" id="SSF56784">
    <property type="entry name" value="HAD-like"/>
    <property type="match status" value="1"/>
</dbReference>
<keyword evidence="3" id="KW-1185">Reference proteome</keyword>
<dbReference type="EMBL" id="BOPD01000011">
    <property type="protein sequence ID" value="GIJ32784.1"/>
    <property type="molecule type" value="Genomic_DNA"/>
</dbReference>
<dbReference type="PANTHER" id="PTHR46649:SF4">
    <property type="entry name" value="HALOACID DEHALOGENASE-LIKE HYDROLASE (HAD) SUPERFAMILY PROTEIN"/>
    <property type="match status" value="1"/>
</dbReference>
<dbReference type="SFLD" id="SFLDG01129">
    <property type="entry name" value="C1.5:_HAD__Beta-PGM__Phosphata"/>
    <property type="match status" value="1"/>
</dbReference>
<dbReference type="Proteomes" id="UP000607311">
    <property type="component" value="Unassembled WGS sequence"/>
</dbReference>
<dbReference type="InterPro" id="IPR036412">
    <property type="entry name" value="HAD-like_sf"/>
</dbReference>
<dbReference type="AlphaFoldDB" id="A0A9W5UQK6"/>